<organism evidence="11 12">
    <name type="scientific">Myodes glareolus</name>
    <name type="common">Bank vole</name>
    <name type="synonym">Clethrionomys glareolus</name>
    <dbReference type="NCBI Taxonomy" id="447135"/>
    <lineage>
        <taxon>Eukaryota</taxon>
        <taxon>Metazoa</taxon>
        <taxon>Chordata</taxon>
        <taxon>Craniata</taxon>
        <taxon>Vertebrata</taxon>
        <taxon>Euteleostomi</taxon>
        <taxon>Mammalia</taxon>
        <taxon>Eutheria</taxon>
        <taxon>Euarchontoglires</taxon>
        <taxon>Glires</taxon>
        <taxon>Rodentia</taxon>
        <taxon>Myomorpha</taxon>
        <taxon>Muroidea</taxon>
        <taxon>Cricetidae</taxon>
        <taxon>Arvicolinae</taxon>
        <taxon>Myodes</taxon>
    </lineage>
</organism>
<feature type="region of interest" description="Disordered" evidence="8">
    <location>
        <begin position="200"/>
        <end position="238"/>
    </location>
</feature>
<feature type="region of interest" description="Disordered" evidence="8">
    <location>
        <begin position="254"/>
        <end position="281"/>
    </location>
</feature>
<dbReference type="Proteomes" id="UP001488838">
    <property type="component" value="Unassembled WGS sequence"/>
</dbReference>
<dbReference type="InterPro" id="IPR027377">
    <property type="entry name" value="ZAR1/RTP1-5-like_Znf-3CxxC"/>
</dbReference>
<evidence type="ECO:0000313" key="12">
    <source>
        <dbReference type="Proteomes" id="UP001488838"/>
    </source>
</evidence>
<evidence type="ECO:0000256" key="2">
    <source>
        <dbReference type="ARBA" id="ARBA00022692"/>
    </source>
</evidence>
<keyword evidence="4" id="KW-0863">Zinc-finger</keyword>
<dbReference type="GO" id="GO:0001580">
    <property type="term" value="P:detection of chemical stimulus involved in sensory perception of bitter taste"/>
    <property type="evidence" value="ECO:0007669"/>
    <property type="project" value="TreeGrafter"/>
</dbReference>
<feature type="compositionally biased region" description="Low complexity" evidence="8">
    <location>
        <begin position="318"/>
        <end position="329"/>
    </location>
</feature>
<evidence type="ECO:0000256" key="6">
    <source>
        <dbReference type="ARBA" id="ARBA00022989"/>
    </source>
</evidence>
<feature type="compositionally biased region" description="Basic and acidic residues" evidence="8">
    <location>
        <begin position="207"/>
        <end position="218"/>
    </location>
</feature>
<evidence type="ECO:0000256" key="4">
    <source>
        <dbReference type="ARBA" id="ARBA00022771"/>
    </source>
</evidence>
<evidence type="ECO:0000259" key="10">
    <source>
        <dbReference type="SMART" id="SM01328"/>
    </source>
</evidence>
<dbReference type="GO" id="GO:0051205">
    <property type="term" value="P:protein insertion into membrane"/>
    <property type="evidence" value="ECO:0007669"/>
    <property type="project" value="TreeGrafter"/>
</dbReference>
<feature type="region of interest" description="Disordered" evidence="8">
    <location>
        <begin position="375"/>
        <end position="406"/>
    </location>
</feature>
<dbReference type="AlphaFoldDB" id="A0AAW0IRV5"/>
<dbReference type="GO" id="GO:0005737">
    <property type="term" value="C:cytoplasm"/>
    <property type="evidence" value="ECO:0007669"/>
    <property type="project" value="TreeGrafter"/>
</dbReference>
<sequence>MMEEDIEVWQQVFQELIQEVKPWDKWTLTPDKDLLPGVLKPGWTQYQQKTFARFLCPSCSRSWASACVLVIFHMRWCKKRGKGRVKMRIFAQRCNKCPEPPFAAPEFAWDNISRILSNLVFRILKKCYGEGFKEMAEIPVLGDTGLEGPHDSNNCEACLQGFCVQSSSGLASKPPACPLSPTSSKSTREPTVAVTCSNVSCSQPSSKMEKPQASKVDTKASNPTKADPKVSHTPNPSTVPILTTQQLAPVSSPAPRCAVQMPSPAKSSRTEGMGNKNSRSKIPEVLPWSSAFVPTVSSSFILPTTSSYAPPTSLFVPSTSSSYVAPTSSKVEKPQALKGDAKASNPTKADPKVSHTPNPSTVPILTTQQLAPVSSPAPRCAIQMPSPAKSSRTEGTGNKNSRSKIPEVLPRSSAFVPTISSSFILPTSSSYVPPTPAYVVPSSGRPGVNITYQAERSSHIHPAGEPCCCQACCGACHECCSKSCECCCGCFCACCQGFCDCMKHNPFRRLVFLIFAAVVVTLFIKYGF</sequence>
<feature type="domain" description="3CxxC-type" evidence="10">
    <location>
        <begin position="49"/>
        <end position="161"/>
    </location>
</feature>
<feature type="compositionally biased region" description="Polar residues" evidence="8">
    <location>
        <begin position="388"/>
        <end position="400"/>
    </location>
</feature>
<comment type="caution">
    <text evidence="11">The sequence shown here is derived from an EMBL/GenBank/DDBJ whole genome shotgun (WGS) entry which is preliminary data.</text>
</comment>
<dbReference type="GO" id="GO:0031849">
    <property type="term" value="F:olfactory receptor binding"/>
    <property type="evidence" value="ECO:0007669"/>
    <property type="project" value="TreeGrafter"/>
</dbReference>
<evidence type="ECO:0000313" key="11">
    <source>
        <dbReference type="EMBL" id="KAK7816886.1"/>
    </source>
</evidence>
<feature type="region of interest" description="Disordered" evidence="8">
    <location>
        <begin position="318"/>
        <end position="363"/>
    </location>
</feature>
<name>A0AAW0IRV5_MYOGA</name>
<dbReference type="Pfam" id="PF13695">
    <property type="entry name" value="Zn_ribbon_3CxxC"/>
    <property type="match status" value="1"/>
</dbReference>
<accession>A0AAW0IRV5</accession>
<dbReference type="GO" id="GO:0006612">
    <property type="term" value="P:protein targeting to membrane"/>
    <property type="evidence" value="ECO:0007669"/>
    <property type="project" value="TreeGrafter"/>
</dbReference>
<proteinExistence type="predicted"/>
<dbReference type="SMART" id="SM01328">
    <property type="entry name" value="zf-3CxxC"/>
    <property type="match status" value="1"/>
</dbReference>
<keyword evidence="12" id="KW-1185">Reference proteome</keyword>
<keyword evidence="3" id="KW-0479">Metal-binding</keyword>
<dbReference type="PANTHER" id="PTHR14402:SF9">
    <property type="entry name" value="RECEPTOR-TRANSPORTING PROTEIN 3"/>
    <property type="match status" value="1"/>
</dbReference>
<evidence type="ECO:0000256" key="7">
    <source>
        <dbReference type="ARBA" id="ARBA00023136"/>
    </source>
</evidence>
<dbReference type="InterPro" id="IPR026096">
    <property type="entry name" value="R-trans_p"/>
</dbReference>
<dbReference type="GO" id="GO:0008270">
    <property type="term" value="F:zinc ion binding"/>
    <property type="evidence" value="ECO:0007669"/>
    <property type="project" value="UniProtKB-KW"/>
</dbReference>
<dbReference type="EMBL" id="JBBHLL010000099">
    <property type="protein sequence ID" value="KAK7816886.1"/>
    <property type="molecule type" value="Genomic_DNA"/>
</dbReference>
<comment type="subcellular location">
    <subcellularLocation>
        <location evidence="1">Membrane</location>
        <topology evidence="1">Single-pass membrane protein</topology>
    </subcellularLocation>
</comment>
<evidence type="ECO:0000256" key="1">
    <source>
        <dbReference type="ARBA" id="ARBA00004167"/>
    </source>
</evidence>
<gene>
    <name evidence="11" type="ORF">U0070_021683</name>
</gene>
<feature type="compositionally biased region" description="Basic and acidic residues" evidence="8">
    <location>
        <begin position="330"/>
        <end position="341"/>
    </location>
</feature>
<dbReference type="PANTHER" id="PTHR14402">
    <property type="entry name" value="RECEPTOR TRANSPORTING PROTEIN"/>
    <property type="match status" value="1"/>
</dbReference>
<evidence type="ECO:0000256" key="5">
    <source>
        <dbReference type="ARBA" id="ARBA00022833"/>
    </source>
</evidence>
<keyword evidence="2 9" id="KW-0812">Transmembrane</keyword>
<evidence type="ECO:0000256" key="8">
    <source>
        <dbReference type="SAM" id="MobiDB-lite"/>
    </source>
</evidence>
<protein>
    <recommendedName>
        <fullName evidence="10">3CxxC-type domain-containing protein</fullName>
    </recommendedName>
</protein>
<keyword evidence="5" id="KW-0862">Zinc</keyword>
<feature type="transmembrane region" description="Helical" evidence="9">
    <location>
        <begin position="510"/>
        <end position="527"/>
    </location>
</feature>
<evidence type="ECO:0000256" key="3">
    <source>
        <dbReference type="ARBA" id="ARBA00022723"/>
    </source>
</evidence>
<evidence type="ECO:0000256" key="9">
    <source>
        <dbReference type="SAM" id="Phobius"/>
    </source>
</evidence>
<keyword evidence="7 9" id="KW-0472">Membrane</keyword>
<keyword evidence="6 9" id="KW-1133">Transmembrane helix</keyword>
<dbReference type="GO" id="GO:0016020">
    <property type="term" value="C:membrane"/>
    <property type="evidence" value="ECO:0007669"/>
    <property type="project" value="UniProtKB-SubCell"/>
</dbReference>
<reference evidence="11 12" key="1">
    <citation type="journal article" date="2023" name="bioRxiv">
        <title>Conserved and derived expression patterns and positive selection on dental genes reveal complex evolutionary context of ever-growing rodent molars.</title>
        <authorList>
            <person name="Calamari Z.T."/>
            <person name="Song A."/>
            <person name="Cohen E."/>
            <person name="Akter M."/>
            <person name="Roy R.D."/>
            <person name="Hallikas O."/>
            <person name="Christensen M.M."/>
            <person name="Li P."/>
            <person name="Marangoni P."/>
            <person name="Jernvall J."/>
            <person name="Klein O.D."/>
        </authorList>
    </citation>
    <scope>NUCLEOTIDE SEQUENCE [LARGE SCALE GENOMIC DNA]</scope>
    <source>
        <strain evidence="11">V071</strain>
    </source>
</reference>